<dbReference type="Proteomes" id="UP000318384">
    <property type="component" value="Chromosome"/>
</dbReference>
<dbReference type="OrthoDB" id="194849at2"/>
<reference evidence="5 6" key="1">
    <citation type="submission" date="2019-03" db="EMBL/GenBank/DDBJ databases">
        <title>Deep-cultivation of Planctomycetes and their phenomic and genomic characterization uncovers novel biology.</title>
        <authorList>
            <person name="Wiegand S."/>
            <person name="Jogler M."/>
            <person name="Boedeker C."/>
            <person name="Pinto D."/>
            <person name="Vollmers J."/>
            <person name="Rivas-Marin E."/>
            <person name="Kohn T."/>
            <person name="Peeters S.H."/>
            <person name="Heuer A."/>
            <person name="Rast P."/>
            <person name="Oberbeckmann S."/>
            <person name="Bunk B."/>
            <person name="Jeske O."/>
            <person name="Meyerdierks A."/>
            <person name="Storesund J.E."/>
            <person name="Kallscheuer N."/>
            <person name="Luecker S."/>
            <person name="Lage O.M."/>
            <person name="Pohl T."/>
            <person name="Merkel B.J."/>
            <person name="Hornburger P."/>
            <person name="Mueller R.-W."/>
            <person name="Bruemmer F."/>
            <person name="Labrenz M."/>
            <person name="Spormann A.M."/>
            <person name="Op den Camp H."/>
            <person name="Overmann J."/>
            <person name="Amann R."/>
            <person name="Jetten M.S.M."/>
            <person name="Mascher T."/>
            <person name="Medema M.H."/>
            <person name="Devos D.P."/>
            <person name="Kaster A.-K."/>
            <person name="Ovreas L."/>
            <person name="Rohde M."/>
            <person name="Galperin M.Y."/>
            <person name="Jogler C."/>
        </authorList>
    </citation>
    <scope>NUCLEOTIDE SEQUENCE [LARGE SCALE GENOMIC DNA]</scope>
    <source>
        <strain evidence="5 6">V202</strain>
    </source>
</reference>
<dbReference type="InterPro" id="IPR016130">
    <property type="entry name" value="Tyr_Pase_AS"/>
</dbReference>
<dbReference type="Gene3D" id="3.90.190.10">
    <property type="entry name" value="Protein tyrosine phosphatase superfamily"/>
    <property type="match status" value="1"/>
</dbReference>
<dbReference type="PANTHER" id="PTHR47216:SF4">
    <property type="entry name" value="OS01G0859400 PROTEIN"/>
    <property type="match status" value="1"/>
</dbReference>
<dbReference type="PANTHER" id="PTHR47216">
    <property type="match status" value="1"/>
</dbReference>
<keyword evidence="6" id="KW-1185">Reference proteome</keyword>
<dbReference type="PROSITE" id="PS50056">
    <property type="entry name" value="TYR_PHOSPHATASE_2"/>
    <property type="match status" value="1"/>
</dbReference>
<evidence type="ECO:0000256" key="3">
    <source>
        <dbReference type="SAM" id="Phobius"/>
    </source>
</evidence>
<keyword evidence="1" id="KW-0378">Hydrolase</keyword>
<dbReference type="InterPro" id="IPR000340">
    <property type="entry name" value="Dual-sp_phosphatase_cat-dom"/>
</dbReference>
<proteinExistence type="predicted"/>
<dbReference type="GO" id="GO:0004721">
    <property type="term" value="F:phosphoprotein phosphatase activity"/>
    <property type="evidence" value="ECO:0007669"/>
    <property type="project" value="UniProtKB-KW"/>
</dbReference>
<keyword evidence="3" id="KW-1133">Transmembrane helix</keyword>
<feature type="domain" description="Tyrosine specific protein phosphatases" evidence="4">
    <location>
        <begin position="139"/>
        <end position="212"/>
    </location>
</feature>
<feature type="transmembrane region" description="Helical" evidence="3">
    <location>
        <begin position="28"/>
        <end position="51"/>
    </location>
</feature>
<dbReference type="Pfam" id="PF00782">
    <property type="entry name" value="DSPc"/>
    <property type="match status" value="1"/>
</dbReference>
<dbReference type="AlphaFoldDB" id="A0A517WUG6"/>
<dbReference type="RefSeq" id="WP_145174205.1">
    <property type="nucleotide sequence ID" value="NZ_CP037422.1"/>
</dbReference>
<dbReference type="PROSITE" id="PS00383">
    <property type="entry name" value="TYR_PHOSPHATASE_1"/>
    <property type="match status" value="1"/>
</dbReference>
<organism evidence="5 6">
    <name type="scientific">Gimesia aquarii</name>
    <dbReference type="NCBI Taxonomy" id="2527964"/>
    <lineage>
        <taxon>Bacteria</taxon>
        <taxon>Pseudomonadati</taxon>
        <taxon>Planctomycetota</taxon>
        <taxon>Planctomycetia</taxon>
        <taxon>Planctomycetales</taxon>
        <taxon>Planctomycetaceae</taxon>
        <taxon>Gimesia</taxon>
    </lineage>
</organism>
<evidence type="ECO:0000313" key="5">
    <source>
        <dbReference type="EMBL" id="QDU08858.1"/>
    </source>
</evidence>
<keyword evidence="3" id="KW-0472">Membrane</keyword>
<protein>
    <recommendedName>
        <fullName evidence="4">Tyrosine specific protein phosphatases domain-containing protein</fullName>
    </recommendedName>
</protein>
<evidence type="ECO:0000259" key="4">
    <source>
        <dbReference type="PROSITE" id="PS50056"/>
    </source>
</evidence>
<evidence type="ECO:0000313" key="6">
    <source>
        <dbReference type="Proteomes" id="UP000318384"/>
    </source>
</evidence>
<dbReference type="EMBL" id="CP037422">
    <property type="protein sequence ID" value="QDU08858.1"/>
    <property type="molecule type" value="Genomic_DNA"/>
</dbReference>
<dbReference type="SMART" id="SM00195">
    <property type="entry name" value="DSPc"/>
    <property type="match status" value="1"/>
</dbReference>
<keyword evidence="3" id="KW-0812">Transmembrane</keyword>
<keyword evidence="2" id="KW-0904">Protein phosphatase</keyword>
<dbReference type="InterPro" id="IPR000387">
    <property type="entry name" value="Tyr_Pase_dom"/>
</dbReference>
<dbReference type="InterPro" id="IPR020422">
    <property type="entry name" value="TYR_PHOSPHATASE_DUAL_dom"/>
</dbReference>
<accession>A0A517WUG6</accession>
<dbReference type="SUPFAM" id="SSF52799">
    <property type="entry name" value="(Phosphotyrosine protein) phosphatases II"/>
    <property type="match status" value="1"/>
</dbReference>
<evidence type="ECO:0000256" key="1">
    <source>
        <dbReference type="ARBA" id="ARBA00022801"/>
    </source>
</evidence>
<gene>
    <name evidence="5" type="ORF">V202x_22280</name>
</gene>
<name>A0A517WUG6_9PLAN</name>
<evidence type="ECO:0000256" key="2">
    <source>
        <dbReference type="ARBA" id="ARBA00022912"/>
    </source>
</evidence>
<dbReference type="InterPro" id="IPR029021">
    <property type="entry name" value="Prot-tyrosine_phosphatase-like"/>
</dbReference>
<feature type="transmembrane region" description="Helical" evidence="3">
    <location>
        <begin position="63"/>
        <end position="83"/>
    </location>
</feature>
<sequence length="221" mass="25178">MKYGLFFLIVAVLLTAVAVIYRGWWYLLLWPALSFGVVALGYLLLGARVFGKSERGLLSPINQLVLLPYLVYLWSIWCLLRLVRREPPVNQLTEKLFIGRRLFSTERPNNVDYVIDLTCEFNEPKGLRSGGYFSYPILDGLVPPLEQLNQWIEQTAALDGTILIHCAEGHGRTGLFAAMLLVYLDHSQTTDAALQLIQTKRPLVRLNSQQLRMLQEINSSR</sequence>